<sequence>MNARQDTQRPLPELDELQRLIARGGSQLDVSLLTEVTDGAGRYPLYALKLGNPDPQAPVLLLCGGIHGVERIGTQLLLTQLDALLSRLPWDQGLQQDLEHIRLVFCPLLNPAGMARGSRSNGKGVDLMRNAPHNAEEPGAWLLSGHRIGAWLPWYRGALNEPMQAESAALCALVNREIGGAPFCLSLDCHSGFGMRDRLWFPYAGSTRPLEQLGELQALMELYESANPHHRYLLEPQCHQYRTHGDLWDHLYYQHLLRHTDSTGQKPVFLPLTLELGSWLWVRKNLRQLSSFNGLFNPLVPHRQRRILRHHNSLFDFMIRAVRSWQQWLPEGHARDIQQQRALQRWYKDIERP</sequence>
<dbReference type="OrthoDB" id="9779324at2"/>
<dbReference type="KEGG" id="mars:A8C75_11320"/>
<keyword evidence="3" id="KW-0378">Hydrolase</keyword>
<keyword evidence="4" id="KW-1185">Reference proteome</keyword>
<evidence type="ECO:0000313" key="4">
    <source>
        <dbReference type="Proteomes" id="UP000078070"/>
    </source>
</evidence>
<keyword evidence="3" id="KW-0121">Carboxypeptidase</keyword>
<reference evidence="4" key="1">
    <citation type="submission" date="2016-05" db="EMBL/GenBank/DDBJ databases">
        <authorList>
            <person name="Baek K."/>
            <person name="Yang S.-J."/>
        </authorList>
    </citation>
    <scope>NUCLEOTIDE SEQUENCE [LARGE SCALE GENOMIC DNA]</scope>
    <source>
        <strain evidence="4">ST58-10</strain>
    </source>
</reference>
<dbReference type="GO" id="GO:0008270">
    <property type="term" value="F:zinc ion binding"/>
    <property type="evidence" value="ECO:0007669"/>
    <property type="project" value="InterPro"/>
</dbReference>
<dbReference type="Pfam" id="PF00246">
    <property type="entry name" value="Peptidase_M14"/>
    <property type="match status" value="1"/>
</dbReference>
<protein>
    <submittedName>
        <fullName evidence="3">Zinc carboxypeptidase</fullName>
    </submittedName>
</protein>
<dbReference type="STRING" id="1821621.A8C75_11320"/>
<dbReference type="EMBL" id="CP015839">
    <property type="protein sequence ID" value="ANG63012.1"/>
    <property type="molecule type" value="Genomic_DNA"/>
</dbReference>
<evidence type="ECO:0000259" key="2">
    <source>
        <dbReference type="PROSITE" id="PS52035"/>
    </source>
</evidence>
<dbReference type="SUPFAM" id="SSF53187">
    <property type="entry name" value="Zn-dependent exopeptidases"/>
    <property type="match status" value="1"/>
</dbReference>
<gene>
    <name evidence="3" type="ORF">A8C75_11320</name>
</gene>
<dbReference type="PROSITE" id="PS52035">
    <property type="entry name" value="PEPTIDASE_M14"/>
    <property type="match status" value="1"/>
</dbReference>
<dbReference type="Gene3D" id="3.40.630.10">
    <property type="entry name" value="Zn peptidases"/>
    <property type="match status" value="1"/>
</dbReference>
<reference evidence="3 4" key="2">
    <citation type="journal article" date="2018" name="Int. J. Syst. Evol. Microbiol.">
        <title>Marinobacterium aestuarii sp. nov., a benzene-degrading marine bacterium isolated from estuary sediment.</title>
        <authorList>
            <person name="Bae S.S."/>
            <person name="Jung J."/>
            <person name="Chung D."/>
            <person name="Baek K."/>
        </authorList>
    </citation>
    <scope>NUCLEOTIDE SEQUENCE [LARGE SCALE GENOMIC DNA]</scope>
    <source>
        <strain evidence="3 4">ST58-10</strain>
    </source>
</reference>
<dbReference type="RefSeq" id="WP_067382152.1">
    <property type="nucleotide sequence ID" value="NZ_CP015839.1"/>
</dbReference>
<accession>A0A1A9EYU8</accession>
<comment type="caution">
    <text evidence="1">Lacks conserved residue(s) required for the propagation of feature annotation.</text>
</comment>
<proteinExistence type="inferred from homology"/>
<comment type="similarity">
    <text evidence="1">Belongs to the peptidase M14 family.</text>
</comment>
<organism evidence="3 4">
    <name type="scientific">Marinobacterium aestuarii</name>
    <dbReference type="NCBI Taxonomy" id="1821621"/>
    <lineage>
        <taxon>Bacteria</taxon>
        <taxon>Pseudomonadati</taxon>
        <taxon>Pseudomonadota</taxon>
        <taxon>Gammaproteobacteria</taxon>
        <taxon>Oceanospirillales</taxon>
        <taxon>Oceanospirillaceae</taxon>
        <taxon>Marinobacterium</taxon>
    </lineage>
</organism>
<dbReference type="Proteomes" id="UP000078070">
    <property type="component" value="Chromosome"/>
</dbReference>
<evidence type="ECO:0000256" key="1">
    <source>
        <dbReference type="PROSITE-ProRule" id="PRU01379"/>
    </source>
</evidence>
<dbReference type="InterPro" id="IPR000834">
    <property type="entry name" value="Peptidase_M14"/>
</dbReference>
<dbReference type="GO" id="GO:0004181">
    <property type="term" value="F:metallocarboxypeptidase activity"/>
    <property type="evidence" value="ECO:0007669"/>
    <property type="project" value="InterPro"/>
</dbReference>
<name>A0A1A9EYU8_9GAMM</name>
<dbReference type="AlphaFoldDB" id="A0A1A9EYU8"/>
<evidence type="ECO:0000313" key="3">
    <source>
        <dbReference type="EMBL" id="ANG63012.1"/>
    </source>
</evidence>
<keyword evidence="3" id="KW-0645">Protease</keyword>
<feature type="domain" description="Peptidase M14" evidence="2">
    <location>
        <begin position="7"/>
        <end position="293"/>
    </location>
</feature>
<dbReference type="GO" id="GO:0006508">
    <property type="term" value="P:proteolysis"/>
    <property type="evidence" value="ECO:0007669"/>
    <property type="project" value="InterPro"/>
</dbReference>